<protein>
    <submittedName>
        <fullName evidence="4">Alpha/beta hydrolase</fullName>
    </submittedName>
</protein>
<dbReference type="InterPro" id="IPR050960">
    <property type="entry name" value="AB_hydrolase_4_sf"/>
</dbReference>
<dbReference type="EMBL" id="QETA01000001">
    <property type="protein sequence ID" value="PWF25107.1"/>
    <property type="molecule type" value="Genomic_DNA"/>
</dbReference>
<comment type="caution">
    <text evidence="4">The sequence shown here is derived from an EMBL/GenBank/DDBJ whole genome shotgun (WGS) entry which is preliminary data.</text>
</comment>
<dbReference type="SUPFAM" id="SSF53474">
    <property type="entry name" value="alpha/beta-Hydrolases"/>
    <property type="match status" value="1"/>
</dbReference>
<dbReference type="Pfam" id="PF00561">
    <property type="entry name" value="Abhydrolase_1"/>
    <property type="match status" value="1"/>
</dbReference>
<feature type="active site" description="Charge relay system" evidence="2">
    <location>
        <position position="339"/>
    </location>
</feature>
<dbReference type="InterPro" id="IPR029058">
    <property type="entry name" value="AB_hydrolase_fold"/>
</dbReference>
<name>A0A2V1K6F8_9BURK</name>
<sequence length="366" mass="40147">MPTPAVARLDIAPCPVPRWLPGGHAQTLATLFSSYHKIHFVRDRVETPDGDFLDFDWSGPGLIARRSLQDMQPGQSEGLQHGAAARWMEIDDWTALGTHSGIPALILFHGLEGSSASPYAQSIAQYFRARGWIVVIPHFRGCSGTPNRLARAYHSGDSEEIDFMLASVRTRLPQVMWHAAGVSLGGNALLKYLGEQRQDAGWLTACAAISAPVDLVASGRSLGRPLLPRHLYSRVFLKTMKAKVLEKARRFPGVIDILRLEHAHTLQEFDDAYTAPMHGFRDVLDYWTQCSAKPLLGQVTVPTLVINARNDPFLPAQALPVAAECAGSILLHQPDDGGHAVFPTGNFPSHQGWLPQRLGTFFETGL</sequence>
<feature type="active site" description="Charge relay system" evidence="2">
    <location>
        <position position="183"/>
    </location>
</feature>
<dbReference type="Proteomes" id="UP000245212">
    <property type="component" value="Unassembled WGS sequence"/>
</dbReference>
<dbReference type="PANTHER" id="PTHR10794:SF94">
    <property type="entry name" value="ESTERASE YHET-RELATED"/>
    <property type="match status" value="1"/>
</dbReference>
<dbReference type="InterPro" id="IPR000073">
    <property type="entry name" value="AB_hydrolase_1"/>
</dbReference>
<accession>A0A2V1K6F8</accession>
<organism evidence="4 5">
    <name type="scientific">Corticimicrobacter populi</name>
    <dbReference type="NCBI Taxonomy" id="2175229"/>
    <lineage>
        <taxon>Bacteria</taxon>
        <taxon>Pseudomonadati</taxon>
        <taxon>Pseudomonadota</taxon>
        <taxon>Betaproteobacteria</taxon>
        <taxon>Burkholderiales</taxon>
        <taxon>Alcaligenaceae</taxon>
        <taxon>Corticimicrobacter</taxon>
    </lineage>
</organism>
<dbReference type="GO" id="GO:0034338">
    <property type="term" value="F:short-chain carboxylesterase activity"/>
    <property type="evidence" value="ECO:0007669"/>
    <property type="project" value="TreeGrafter"/>
</dbReference>
<evidence type="ECO:0000256" key="1">
    <source>
        <dbReference type="ARBA" id="ARBA00010884"/>
    </source>
</evidence>
<evidence type="ECO:0000256" key="2">
    <source>
        <dbReference type="PIRSR" id="PIRSR005211-1"/>
    </source>
</evidence>
<gene>
    <name evidence="4" type="ORF">DD235_02795</name>
</gene>
<reference evidence="5" key="1">
    <citation type="submission" date="2018-05" db="EMBL/GenBank/DDBJ databases">
        <authorList>
            <person name="Li Y."/>
        </authorList>
    </citation>
    <scope>NUCLEOTIDE SEQUENCE [LARGE SCALE GENOMIC DNA]</scope>
    <source>
        <strain evidence="5">3d-2-2</strain>
    </source>
</reference>
<feature type="domain" description="AB hydrolase-1" evidence="3">
    <location>
        <begin position="103"/>
        <end position="344"/>
    </location>
</feature>
<feature type="active site" description="Charge relay system" evidence="2">
    <location>
        <position position="311"/>
    </location>
</feature>
<evidence type="ECO:0000259" key="3">
    <source>
        <dbReference type="Pfam" id="PF00561"/>
    </source>
</evidence>
<dbReference type="GO" id="GO:0047372">
    <property type="term" value="F:monoacylglycerol lipase activity"/>
    <property type="evidence" value="ECO:0007669"/>
    <property type="project" value="TreeGrafter"/>
</dbReference>
<keyword evidence="4" id="KW-0378">Hydrolase</keyword>
<dbReference type="PANTHER" id="PTHR10794">
    <property type="entry name" value="ABHYDROLASE DOMAIN-CONTAINING PROTEIN"/>
    <property type="match status" value="1"/>
</dbReference>
<dbReference type="AlphaFoldDB" id="A0A2V1K6F8"/>
<dbReference type="Gene3D" id="3.40.50.1820">
    <property type="entry name" value="alpha/beta hydrolase"/>
    <property type="match status" value="1"/>
</dbReference>
<dbReference type="InterPro" id="IPR012020">
    <property type="entry name" value="ABHD4"/>
</dbReference>
<dbReference type="PIRSF" id="PIRSF005211">
    <property type="entry name" value="Ab_hydro_YheT"/>
    <property type="match status" value="1"/>
</dbReference>
<evidence type="ECO:0000313" key="4">
    <source>
        <dbReference type="EMBL" id="PWF25107.1"/>
    </source>
</evidence>
<keyword evidence="5" id="KW-1185">Reference proteome</keyword>
<comment type="similarity">
    <text evidence="1">Belongs to the AB hydrolase superfamily. AB hydrolase 4 family.</text>
</comment>
<dbReference type="RefSeq" id="WP_109060510.1">
    <property type="nucleotide sequence ID" value="NZ_QETA01000001.1"/>
</dbReference>
<evidence type="ECO:0000313" key="5">
    <source>
        <dbReference type="Proteomes" id="UP000245212"/>
    </source>
</evidence>
<proteinExistence type="inferred from homology"/>